<organism evidence="1 2">
    <name type="scientific">Caerostris extrusa</name>
    <name type="common">Bark spider</name>
    <name type="synonym">Caerostris bankana</name>
    <dbReference type="NCBI Taxonomy" id="172846"/>
    <lineage>
        <taxon>Eukaryota</taxon>
        <taxon>Metazoa</taxon>
        <taxon>Ecdysozoa</taxon>
        <taxon>Arthropoda</taxon>
        <taxon>Chelicerata</taxon>
        <taxon>Arachnida</taxon>
        <taxon>Araneae</taxon>
        <taxon>Araneomorphae</taxon>
        <taxon>Entelegynae</taxon>
        <taxon>Araneoidea</taxon>
        <taxon>Araneidae</taxon>
        <taxon>Caerostris</taxon>
    </lineage>
</organism>
<evidence type="ECO:0000313" key="1">
    <source>
        <dbReference type="EMBL" id="GIY88983.1"/>
    </source>
</evidence>
<proteinExistence type="predicted"/>
<dbReference type="Proteomes" id="UP001054945">
    <property type="component" value="Unassembled WGS sequence"/>
</dbReference>
<name>A0AAV4X5A7_CAEEX</name>
<keyword evidence="2" id="KW-1185">Reference proteome</keyword>
<comment type="caution">
    <text evidence="1">The sequence shown here is derived from an EMBL/GenBank/DDBJ whole genome shotgun (WGS) entry which is preliminary data.</text>
</comment>
<dbReference type="AlphaFoldDB" id="A0AAV4X5A7"/>
<protein>
    <submittedName>
        <fullName evidence="1">Uncharacterized protein</fullName>
    </submittedName>
</protein>
<gene>
    <name evidence="1" type="ORF">CEXT_550001</name>
</gene>
<evidence type="ECO:0000313" key="2">
    <source>
        <dbReference type="Proteomes" id="UP001054945"/>
    </source>
</evidence>
<sequence length="195" mass="21797">MLEINSRLVSYLFSPVREFRQPIQHRFLLVTFFFCFFSCKERIRVNPISLVYTHKRHLTALEKKIAGCKSVCLAVGGLFIRSSRRENGNQILSLTNGPGMGFLFGMQKVTEEYIGCTAVELVIQEAATSTSPSGFGTPPFLTNFAEILRVSPPPVPPSLLRSVGRKENFSIGKVSCVVCFLLISFNVFSHVIEDL</sequence>
<reference evidence="1 2" key="1">
    <citation type="submission" date="2021-06" db="EMBL/GenBank/DDBJ databases">
        <title>Caerostris extrusa draft genome.</title>
        <authorList>
            <person name="Kono N."/>
            <person name="Arakawa K."/>
        </authorList>
    </citation>
    <scope>NUCLEOTIDE SEQUENCE [LARGE SCALE GENOMIC DNA]</scope>
</reference>
<accession>A0AAV4X5A7</accession>
<dbReference type="EMBL" id="BPLR01017137">
    <property type="protein sequence ID" value="GIY88983.1"/>
    <property type="molecule type" value="Genomic_DNA"/>
</dbReference>